<feature type="compositionally biased region" description="Low complexity" evidence="1">
    <location>
        <begin position="42"/>
        <end position="64"/>
    </location>
</feature>
<evidence type="ECO:0000313" key="3">
    <source>
        <dbReference type="Proteomes" id="UP001500618"/>
    </source>
</evidence>
<dbReference type="PANTHER" id="PTHR30469:SF33">
    <property type="entry name" value="SLR1207 PROTEIN"/>
    <property type="match status" value="1"/>
</dbReference>
<evidence type="ECO:0008006" key="4">
    <source>
        <dbReference type="Google" id="ProtNLM"/>
    </source>
</evidence>
<proteinExistence type="predicted"/>
<feature type="region of interest" description="Disordered" evidence="1">
    <location>
        <begin position="334"/>
        <end position="381"/>
    </location>
</feature>
<feature type="compositionally biased region" description="Low complexity" evidence="1">
    <location>
        <begin position="77"/>
        <end position="89"/>
    </location>
</feature>
<dbReference type="Gene3D" id="2.40.50.100">
    <property type="match status" value="1"/>
</dbReference>
<comment type="caution">
    <text evidence="2">The sequence shown here is derived from an EMBL/GenBank/DDBJ whole genome shotgun (WGS) entry which is preliminary data.</text>
</comment>
<dbReference type="Gene3D" id="2.40.30.170">
    <property type="match status" value="1"/>
</dbReference>
<feature type="compositionally biased region" description="Gly residues" evidence="1">
    <location>
        <begin position="65"/>
        <end position="76"/>
    </location>
</feature>
<evidence type="ECO:0000313" key="2">
    <source>
        <dbReference type="EMBL" id="GAA1682772.1"/>
    </source>
</evidence>
<dbReference type="PANTHER" id="PTHR30469">
    <property type="entry name" value="MULTIDRUG RESISTANCE PROTEIN MDTA"/>
    <property type="match status" value="1"/>
</dbReference>
<feature type="region of interest" description="Disordered" evidence="1">
    <location>
        <begin position="42"/>
        <end position="119"/>
    </location>
</feature>
<feature type="compositionally biased region" description="Gly residues" evidence="1">
    <location>
        <begin position="341"/>
        <end position="381"/>
    </location>
</feature>
<organism evidence="2 3">
    <name type="scientific">Fodinicola feengrottensis</name>
    <dbReference type="NCBI Taxonomy" id="435914"/>
    <lineage>
        <taxon>Bacteria</taxon>
        <taxon>Bacillati</taxon>
        <taxon>Actinomycetota</taxon>
        <taxon>Actinomycetes</taxon>
        <taxon>Mycobacteriales</taxon>
        <taxon>Fodinicola</taxon>
    </lineage>
</organism>
<name>A0ABN2H774_9ACTN</name>
<feature type="region of interest" description="Disordered" evidence="1">
    <location>
        <begin position="215"/>
        <end position="234"/>
    </location>
</feature>
<keyword evidence="3" id="KW-1185">Reference proteome</keyword>
<evidence type="ECO:0000256" key="1">
    <source>
        <dbReference type="SAM" id="MobiDB-lite"/>
    </source>
</evidence>
<dbReference type="Proteomes" id="UP001500618">
    <property type="component" value="Unassembled WGS sequence"/>
</dbReference>
<protein>
    <recommendedName>
        <fullName evidence="4">HlyD family efflux transporter periplasmic adaptor subunit</fullName>
    </recommendedName>
</protein>
<feature type="compositionally biased region" description="Polar residues" evidence="1">
    <location>
        <begin position="217"/>
        <end position="234"/>
    </location>
</feature>
<accession>A0ABN2H774</accession>
<dbReference type="EMBL" id="BAAANY010000010">
    <property type="protein sequence ID" value="GAA1682772.1"/>
    <property type="molecule type" value="Genomic_DNA"/>
</dbReference>
<dbReference type="Gene3D" id="2.40.420.20">
    <property type="match status" value="1"/>
</dbReference>
<feature type="compositionally biased region" description="Pro residues" evidence="1">
    <location>
        <begin position="90"/>
        <end position="108"/>
    </location>
</feature>
<dbReference type="SUPFAM" id="SSF111369">
    <property type="entry name" value="HlyD-like secretion proteins"/>
    <property type="match status" value="1"/>
</dbReference>
<reference evidence="2 3" key="1">
    <citation type="journal article" date="2019" name="Int. J. Syst. Evol. Microbiol.">
        <title>The Global Catalogue of Microorganisms (GCM) 10K type strain sequencing project: providing services to taxonomists for standard genome sequencing and annotation.</title>
        <authorList>
            <consortium name="The Broad Institute Genomics Platform"/>
            <consortium name="The Broad Institute Genome Sequencing Center for Infectious Disease"/>
            <person name="Wu L."/>
            <person name="Ma J."/>
        </authorList>
    </citation>
    <scope>NUCLEOTIDE SEQUENCE [LARGE SCALE GENOMIC DNA]</scope>
    <source>
        <strain evidence="2 3">JCM 14718</strain>
    </source>
</reference>
<sequence>MSASSGAAKVTAVSVAVGDTVSVGEQLATVDATSQQAQLTLAKAQLAQAQAGTSTNSTGQSASGGSSGGGGGGGGRTSTTKPTGGKPTTKPTPKPSSSPSAHPTPSPTATPTARPAMNTDSYTVVDVDTTDAQQIAIQQAQQAVDQAQAAVDAATLKAPFSGVVTAVNVSVGVPPPSSDAVSVRTSTMTVQASVPEADVSHISAGQSASVTFPALGSGSTPSTVVSRPVEANTSSGTSSVVTFPISLSLSSLPSGLLPGMSADVNVTVTSHANVLAVPTSAIGGTDDAPTVQLMGGDGQPVTTPVEIGLTTSQFTEVVVGLTVGQTVVTGVVNPQQSTGTTTGGTGGGRTGFGGGAGLGGGGGGFGTGGTGGRRTGGTGGN</sequence>
<gene>
    <name evidence="2" type="ORF">GCM10009765_34930</name>
</gene>